<dbReference type="EMBL" id="JBGFUD010000011">
    <property type="protein sequence ID" value="MFH4973340.1"/>
    <property type="molecule type" value="Genomic_DNA"/>
</dbReference>
<sequence>MKLLPNRNPDGRRVRHVRIYSKLTMSRLYGVVILHLLVLLHLANGTNDFYSCPPTRQVTYMSIPKDVNCSLADTSTPQIRRTAVYQRSFAEIPGFYCSMITREVCTRTFFRITLSVVRDITYISNVSISDCIVMNVTKNINGDRLEKIGTHRWRTRHPTEYSYGWFGTRCQKTVNYIFEDGVLQLHDEIGRAAGCNVSSGQCIKAHETIVWDSSSVSHLCPFKLITCDETQIYTDHITVVSLQSIFIPIHTIKARHLPFVKNCNFSAPQLMQNGFLIDFGADLNNSCGVKRTVKNAKINDIRSLAVQDVVQPIDDDDPINAKLQFLYEIAKEKEIRNMRWSWQKFCKLHNFVQSTVIWLGQLNPTAAVRLLLARNDVKATRMGDLFRVTPCHRVKPDKIYTNHRVGDRCFEDLPIITGDHLMFVDAISKEVKLTSKQLNCESLTLQPFMKSSMIGIESEAVPNDDKKVIFNGRKISSLKEDHFLRKLDEIQELLNNRDENIDYDMLENENRFQGITDEAEHLTAELIHDIDRVNGFIQKGLDEVSTRMRYTATGIITFLLVLSIPYGLIKLKFWKILCGNKRTKPEDHSFKWRFPDEQRQEKCTKSLLSDAKSEDFQGITLRFT</sequence>
<dbReference type="AlphaFoldDB" id="A0ABD6E1A8"/>
<evidence type="ECO:0000313" key="2">
    <source>
        <dbReference type="EMBL" id="MFH4973340.1"/>
    </source>
</evidence>
<dbReference type="Gene3D" id="1.20.5.1890">
    <property type="match status" value="1"/>
</dbReference>
<keyword evidence="1" id="KW-0472">Membrane</keyword>
<keyword evidence="3" id="KW-1185">Reference proteome</keyword>
<evidence type="ECO:0000256" key="1">
    <source>
        <dbReference type="SAM" id="Phobius"/>
    </source>
</evidence>
<organism evidence="2 3">
    <name type="scientific">Gnathostoma spinigerum</name>
    <dbReference type="NCBI Taxonomy" id="75299"/>
    <lineage>
        <taxon>Eukaryota</taxon>
        <taxon>Metazoa</taxon>
        <taxon>Ecdysozoa</taxon>
        <taxon>Nematoda</taxon>
        <taxon>Chromadorea</taxon>
        <taxon>Rhabditida</taxon>
        <taxon>Spirurina</taxon>
        <taxon>Gnathostomatomorpha</taxon>
        <taxon>Gnathostomatoidea</taxon>
        <taxon>Gnathostomatidae</taxon>
        <taxon>Gnathostoma</taxon>
    </lineage>
</organism>
<reference evidence="2 3" key="1">
    <citation type="submission" date="2024-08" db="EMBL/GenBank/DDBJ databases">
        <title>Gnathostoma spinigerum genome.</title>
        <authorList>
            <person name="Gonzalez-Bertolin B."/>
            <person name="Monzon S."/>
            <person name="Zaballos A."/>
            <person name="Jimenez P."/>
            <person name="Dekumyoy P."/>
            <person name="Varona S."/>
            <person name="Cuesta I."/>
            <person name="Sumanam S."/>
            <person name="Adisakwattana P."/>
            <person name="Gasser R.B."/>
            <person name="Hernandez-Gonzalez A."/>
            <person name="Young N.D."/>
            <person name="Perteguer M.J."/>
        </authorList>
    </citation>
    <scope>NUCLEOTIDE SEQUENCE [LARGE SCALE GENOMIC DNA]</scope>
    <source>
        <strain evidence="2">AL3</strain>
        <tissue evidence="2">Liver</tissue>
    </source>
</reference>
<evidence type="ECO:0008006" key="4">
    <source>
        <dbReference type="Google" id="ProtNLM"/>
    </source>
</evidence>
<name>A0ABD6E1A8_9BILA</name>
<keyword evidence="1" id="KW-0812">Transmembrane</keyword>
<protein>
    <recommendedName>
        <fullName evidence="4">Glycoprotein</fullName>
    </recommendedName>
</protein>
<keyword evidence="1" id="KW-1133">Transmembrane helix</keyword>
<evidence type="ECO:0000313" key="3">
    <source>
        <dbReference type="Proteomes" id="UP001608902"/>
    </source>
</evidence>
<dbReference type="Proteomes" id="UP001608902">
    <property type="component" value="Unassembled WGS sequence"/>
</dbReference>
<feature type="transmembrane region" description="Helical" evidence="1">
    <location>
        <begin position="550"/>
        <end position="569"/>
    </location>
</feature>
<dbReference type="SUPFAM" id="SSF161008">
    <property type="entry name" value="Viral glycoprotein ectodomain-like"/>
    <property type="match status" value="1"/>
</dbReference>
<gene>
    <name evidence="2" type="ORF">AB6A40_000049</name>
</gene>
<proteinExistence type="predicted"/>
<dbReference type="Pfam" id="PF24664">
    <property type="entry name" value="Monjiviricetes_fusion"/>
    <property type="match status" value="1"/>
</dbReference>
<accession>A0ABD6E1A8</accession>
<comment type="caution">
    <text evidence="2">The sequence shown here is derived from an EMBL/GenBank/DDBJ whole genome shotgun (WGS) entry which is preliminary data.</text>
</comment>